<comment type="subcellular location">
    <subcellularLocation>
        <location evidence="1">Membrane</location>
        <topology evidence="1">Multi-pass membrane protein</topology>
    </subcellularLocation>
</comment>
<evidence type="ECO:0000256" key="5">
    <source>
        <dbReference type="SAM" id="Phobius"/>
    </source>
</evidence>
<evidence type="ECO:0000313" key="6">
    <source>
        <dbReference type="EMBL" id="CAG8493731.1"/>
    </source>
</evidence>
<evidence type="ECO:0000256" key="4">
    <source>
        <dbReference type="ARBA" id="ARBA00023136"/>
    </source>
</evidence>
<dbReference type="EMBL" id="CAJVPQ010000579">
    <property type="protein sequence ID" value="CAG8493731.1"/>
    <property type="molecule type" value="Genomic_DNA"/>
</dbReference>
<evidence type="ECO:0000256" key="2">
    <source>
        <dbReference type="ARBA" id="ARBA00022692"/>
    </source>
</evidence>
<dbReference type="OrthoDB" id="1932233at2759"/>
<name>A0A9N8WLK7_9GLOM</name>
<comment type="caution">
    <text evidence="6">The sequence shown here is derived from an EMBL/GenBank/DDBJ whole genome shotgun (WGS) entry which is preliminary data.</text>
</comment>
<keyword evidence="4 5" id="KW-0472">Membrane</keyword>
<dbReference type="InterPro" id="IPR007203">
    <property type="entry name" value="ORMDL"/>
</dbReference>
<protein>
    <submittedName>
        <fullName evidence="6">1935_t:CDS:1</fullName>
    </submittedName>
</protein>
<dbReference type="PIRSF" id="PIRSF018147">
    <property type="entry name" value="ORMDL"/>
    <property type="match status" value="1"/>
</dbReference>
<evidence type="ECO:0000313" key="7">
    <source>
        <dbReference type="Proteomes" id="UP000789570"/>
    </source>
</evidence>
<evidence type="ECO:0000256" key="1">
    <source>
        <dbReference type="ARBA" id="ARBA00004141"/>
    </source>
</evidence>
<proteinExistence type="predicted"/>
<organism evidence="6 7">
    <name type="scientific">Funneliformis caledonium</name>
    <dbReference type="NCBI Taxonomy" id="1117310"/>
    <lineage>
        <taxon>Eukaryota</taxon>
        <taxon>Fungi</taxon>
        <taxon>Fungi incertae sedis</taxon>
        <taxon>Mucoromycota</taxon>
        <taxon>Glomeromycotina</taxon>
        <taxon>Glomeromycetes</taxon>
        <taxon>Glomerales</taxon>
        <taxon>Glomeraceae</taxon>
        <taxon>Funneliformis</taxon>
    </lineage>
</organism>
<dbReference type="GO" id="GO:0005789">
    <property type="term" value="C:endoplasmic reticulum membrane"/>
    <property type="evidence" value="ECO:0007669"/>
    <property type="project" value="InterPro"/>
</dbReference>
<keyword evidence="3 5" id="KW-1133">Transmembrane helix</keyword>
<gene>
    <name evidence="6" type="ORF">FCALED_LOCUS3348</name>
</gene>
<feature type="transmembrane region" description="Helical" evidence="5">
    <location>
        <begin position="39"/>
        <end position="55"/>
    </location>
</feature>
<dbReference type="Proteomes" id="UP000789570">
    <property type="component" value="Unassembled WGS sequence"/>
</dbReference>
<dbReference type="AlphaFoldDB" id="A0A9N8WLK7"/>
<accession>A0A9N8WLK7</accession>
<dbReference type="PANTHER" id="PTHR12665">
    <property type="entry name" value="ORMDL PROTEINS"/>
    <property type="match status" value="1"/>
</dbReference>
<evidence type="ECO:0000256" key="3">
    <source>
        <dbReference type="ARBA" id="ARBA00022989"/>
    </source>
</evidence>
<keyword evidence="7" id="KW-1185">Reference proteome</keyword>
<keyword evidence="2 5" id="KW-0812">Transmembrane</keyword>
<sequence length="173" mass="19600">MSRNRSRSFITTEKPTSYNDTLDQSALPNLNSNWVYDKGAWLVHIVLILCIKILFGSIPGVPSEASWTFTNLTYMLGSFLLFHWVKGVPFDFNSGAYDGLTLWEQIDNGAQFTPAKKYLTAVPIGLFLLSTHYTHYDGITFLVNFILLIVVVIAKLPQLHKVRLFGINRLEAE</sequence>
<reference evidence="6" key="1">
    <citation type="submission" date="2021-06" db="EMBL/GenBank/DDBJ databases">
        <authorList>
            <person name="Kallberg Y."/>
            <person name="Tangrot J."/>
            <person name="Rosling A."/>
        </authorList>
    </citation>
    <scope>NUCLEOTIDE SEQUENCE</scope>
    <source>
        <strain evidence="6">UK204</strain>
    </source>
</reference>
<dbReference type="Pfam" id="PF04061">
    <property type="entry name" value="ORMDL"/>
    <property type="match status" value="1"/>
</dbReference>
<feature type="transmembrane region" description="Helical" evidence="5">
    <location>
        <begin position="138"/>
        <end position="156"/>
    </location>
</feature>